<dbReference type="EMBL" id="PTJA01000004">
    <property type="protein sequence ID" value="PPK81657.1"/>
    <property type="molecule type" value="Genomic_DNA"/>
</dbReference>
<protein>
    <submittedName>
        <fullName evidence="1">Uncharacterized protein</fullName>
    </submittedName>
</protein>
<evidence type="ECO:0000313" key="1">
    <source>
        <dbReference type="EMBL" id="PPK81657.1"/>
    </source>
</evidence>
<reference evidence="1 2" key="1">
    <citation type="submission" date="2018-02" db="EMBL/GenBank/DDBJ databases">
        <title>Genomic Encyclopedia of Archaeal and Bacterial Type Strains, Phase II (KMG-II): from individual species to whole genera.</title>
        <authorList>
            <person name="Goeker M."/>
        </authorList>
    </citation>
    <scope>NUCLEOTIDE SEQUENCE [LARGE SCALE GENOMIC DNA]</scope>
    <source>
        <strain evidence="1 2">DSM 3808</strain>
    </source>
</reference>
<proteinExistence type="predicted"/>
<dbReference type="AlphaFoldDB" id="A0A2S6HV03"/>
<dbReference type="OrthoDB" id="4827574at2"/>
<dbReference type="Proteomes" id="UP000237749">
    <property type="component" value="Unassembled WGS sequence"/>
</dbReference>
<dbReference type="RefSeq" id="WP_104436736.1">
    <property type="nucleotide sequence ID" value="NZ_PTJA01000004.1"/>
</dbReference>
<keyword evidence="2" id="KW-1185">Reference proteome</keyword>
<accession>A0A2S6HV03</accession>
<comment type="caution">
    <text evidence="1">The sequence shown here is derived from an EMBL/GenBank/DDBJ whole genome shotgun (WGS) entry which is preliminary data.</text>
</comment>
<gene>
    <name evidence="1" type="ORF">BXY41_104460</name>
</gene>
<name>A0A2S6HV03_9FIRM</name>
<evidence type="ECO:0000313" key="2">
    <source>
        <dbReference type="Proteomes" id="UP000237749"/>
    </source>
</evidence>
<organism evidence="1 2">
    <name type="scientific">Lacrimispora xylanisolvens</name>
    <dbReference type="NCBI Taxonomy" id="384636"/>
    <lineage>
        <taxon>Bacteria</taxon>
        <taxon>Bacillati</taxon>
        <taxon>Bacillota</taxon>
        <taxon>Clostridia</taxon>
        <taxon>Lachnospirales</taxon>
        <taxon>Lachnospiraceae</taxon>
        <taxon>Lacrimispora</taxon>
    </lineage>
</organism>
<sequence>MSIRIRFSLEPKKKIFSGFAWNTQSAELMVKDLAKKMGYQCFRIEGMLLVQLCPEGYIWFNWNKRKLQGESQTNIAGPGFHAAVVEFLEEAAREKKLKLRVEDRTGYFIKRDFLAMRQKYFYQWFSDLMDLVSGWSEKGEYMFCWPAIYYIPSRQEGKLITHIRSFSFKEIAGMVHSGMSVVFAKDFFVWNDIQKDARYYRNSAMVLLNQSCYFMPSQRSTQDVYVNQRIIELLEKAYVMDPDIPFPHKTYLDICALDSHTPMEMKSVNLMDIEDSIGCRKYLVYRKIGNMSFALPGNFLYDEEDNSAMDHYYDGRDYGGHDYYIYAAVFAGREAEFKSQWFEQGKPEEILDFELNNAKVRVAFYEPEEKPGETRYGVSAQVLYKDQRMNINIVSRKPGEKDWALELIKSIRITE</sequence>